<dbReference type="Pfam" id="PF00005">
    <property type="entry name" value="ABC_tran"/>
    <property type="match status" value="1"/>
</dbReference>
<name>A0A9K3PQF5_9STRA</name>
<keyword evidence="5" id="KW-1185">Reference proteome</keyword>
<dbReference type="InterPro" id="IPR015854">
    <property type="entry name" value="ABC_transpr_LolD-like"/>
</dbReference>
<dbReference type="GO" id="GO:0016887">
    <property type="term" value="F:ATP hydrolysis activity"/>
    <property type="evidence" value="ECO:0007669"/>
    <property type="project" value="InterPro"/>
</dbReference>
<dbReference type="GO" id="GO:0005886">
    <property type="term" value="C:plasma membrane"/>
    <property type="evidence" value="ECO:0007669"/>
    <property type="project" value="TreeGrafter"/>
</dbReference>
<feature type="transmembrane region" description="Helical" evidence="2">
    <location>
        <begin position="55"/>
        <end position="71"/>
    </location>
</feature>
<dbReference type="AlphaFoldDB" id="A0A9K3PQF5"/>
<dbReference type="GO" id="GO:0005524">
    <property type="term" value="F:ATP binding"/>
    <property type="evidence" value="ECO:0007669"/>
    <property type="project" value="InterPro"/>
</dbReference>
<dbReference type="SMART" id="SM00382">
    <property type="entry name" value="AAA"/>
    <property type="match status" value="1"/>
</dbReference>
<feature type="transmembrane region" description="Helical" evidence="2">
    <location>
        <begin position="260"/>
        <end position="281"/>
    </location>
</feature>
<proteinExistence type="predicted"/>
<reference evidence="4" key="1">
    <citation type="journal article" date="2021" name="Sci. Rep.">
        <title>Diploid genomic architecture of Nitzschia inconspicua, an elite biomass production diatom.</title>
        <authorList>
            <person name="Oliver A."/>
            <person name="Podell S."/>
            <person name="Pinowska A."/>
            <person name="Traller J.C."/>
            <person name="Smith S.R."/>
            <person name="McClure R."/>
            <person name="Beliaev A."/>
            <person name="Bohutskyi P."/>
            <person name="Hill E.A."/>
            <person name="Rabines A."/>
            <person name="Zheng H."/>
            <person name="Allen L.Z."/>
            <person name="Kuo A."/>
            <person name="Grigoriev I.V."/>
            <person name="Allen A.E."/>
            <person name="Hazlebeck D."/>
            <person name="Allen E.E."/>
        </authorList>
    </citation>
    <scope>NUCLEOTIDE SEQUENCE</scope>
    <source>
        <strain evidence="4">Hildebrandi</strain>
    </source>
</reference>
<keyword evidence="2" id="KW-1133">Transmembrane helix</keyword>
<gene>
    <name evidence="4" type="ORF">IV203_000214</name>
</gene>
<keyword evidence="2" id="KW-0812">Transmembrane</keyword>
<evidence type="ECO:0000259" key="3">
    <source>
        <dbReference type="SMART" id="SM00382"/>
    </source>
</evidence>
<reference evidence="4" key="2">
    <citation type="submission" date="2021-04" db="EMBL/GenBank/DDBJ databases">
        <authorList>
            <person name="Podell S."/>
        </authorList>
    </citation>
    <scope>NUCLEOTIDE SEQUENCE</scope>
    <source>
        <strain evidence="4">Hildebrandi</strain>
    </source>
</reference>
<evidence type="ECO:0000256" key="1">
    <source>
        <dbReference type="SAM" id="MobiDB-lite"/>
    </source>
</evidence>
<feature type="region of interest" description="Disordered" evidence="1">
    <location>
        <begin position="216"/>
        <end position="244"/>
    </location>
</feature>
<protein>
    <submittedName>
        <fullName evidence="4">ABC-type exporter</fullName>
    </submittedName>
</protein>
<dbReference type="EMBL" id="JAGRRH010000015">
    <property type="protein sequence ID" value="KAG7355528.1"/>
    <property type="molecule type" value="Genomic_DNA"/>
</dbReference>
<feature type="domain" description="AAA+ ATPase" evidence="3">
    <location>
        <begin position="578"/>
        <end position="887"/>
    </location>
</feature>
<dbReference type="GO" id="GO:0022857">
    <property type="term" value="F:transmembrane transporter activity"/>
    <property type="evidence" value="ECO:0007669"/>
    <property type="project" value="TreeGrafter"/>
</dbReference>
<evidence type="ECO:0000256" key="2">
    <source>
        <dbReference type="SAM" id="Phobius"/>
    </source>
</evidence>
<evidence type="ECO:0000313" key="4">
    <source>
        <dbReference type="EMBL" id="KAG7355528.1"/>
    </source>
</evidence>
<comment type="caution">
    <text evidence="4">The sequence shown here is derived from an EMBL/GenBank/DDBJ whole genome shotgun (WGS) entry which is preliminary data.</text>
</comment>
<feature type="compositionally biased region" description="Basic and acidic residues" evidence="1">
    <location>
        <begin position="226"/>
        <end position="237"/>
    </location>
</feature>
<organism evidence="4 5">
    <name type="scientific">Nitzschia inconspicua</name>
    <dbReference type="NCBI Taxonomy" id="303405"/>
    <lineage>
        <taxon>Eukaryota</taxon>
        <taxon>Sar</taxon>
        <taxon>Stramenopiles</taxon>
        <taxon>Ochrophyta</taxon>
        <taxon>Bacillariophyta</taxon>
        <taxon>Bacillariophyceae</taxon>
        <taxon>Bacillariophycidae</taxon>
        <taxon>Bacillariales</taxon>
        <taxon>Bacillariaceae</taxon>
        <taxon>Nitzschia</taxon>
    </lineage>
</organism>
<dbReference type="PANTHER" id="PTHR24220">
    <property type="entry name" value="IMPORT ATP-BINDING PROTEIN"/>
    <property type="match status" value="1"/>
</dbReference>
<sequence>MSPPASVLYEDFFGIPVSTFRDRDVPFSPFPHEMIISAISILFFRTTIHHRSEPSVLTWFFGLLLAFLAYCNKSYELLSAVEIFSYMVPMLLFSSDRMLAPEITTTRIDKRVVQIILIALGAILSLLVCHFVSTGALLNLWYLLTPTFVQDGLALLFPIHELEAAYRILDEFILEDGLLQYQVARLFFVTFHIQVGIGYLGIDFLKREQERRNQLVRMDMSGSGDGDDKVQSSSREEGSEDLSQQKAALNKKARQFQRTAAPFIFFTAVPYMIRVIGYGNLNAYAYACFKDDVHRAIRLYDLFEHDNNLVALSEHSAKAPADFAGFMDTIVSTSYDLFNRKLFSLPKVLLLPMVMARQPKMIAQIFPIIFFTDWLKGRAVSYMTQRIEHLNKEKQDLSAIRSKVEQFDMKNAELLQRAGPGATEFTRRRWQELTVKVQMKSVVTSLITRTKGFFAFIQRNFVFSVLVDCALAQLMAAGKLVSADIFVFSRAIEDAVDMVLMRSRSEAELARMMTQIENLKELSEVWSTAQQRNFLPCNVVPPDVIAHAADGHSSLVVLRNLVYSRGTALVRIDHLELTAGIYALTGANGSGKSTLFRLLMGCNTNDRPVDIPPSIVLSTPMEPLIELDDIQREVSCEAADEQQAPLLSSAVDADEEKDGNTVVNVTEAHPRLSITMPSSHVVEISQTFYWPLYARPIDWIYHEDVIESLSEMEVTDRSRRVAELLNSLEFSQSLAVDDDNDAKSEYYGLDNSTSRLMTGDATSEDESAVVASSPTGDIVARIMEQLVEEKEDWFSDLSGGQKSKVELVRKVFLLDECPQVLLIDETMAPLDPRSKSLVMSKIKSFCSGSVVIVIYHTDVGREQEAEEGGGELVECVPSNDFFDGNIHVENKMMFLRPVC</sequence>
<feature type="transmembrane region" description="Helical" evidence="2">
    <location>
        <begin position="115"/>
        <end position="144"/>
    </location>
</feature>
<keyword evidence="2" id="KW-0472">Membrane</keyword>
<feature type="transmembrane region" description="Helical" evidence="2">
    <location>
        <begin position="183"/>
        <end position="202"/>
    </location>
</feature>
<dbReference type="OrthoDB" id="420849at2759"/>
<dbReference type="InterPro" id="IPR003593">
    <property type="entry name" value="AAA+_ATPase"/>
</dbReference>
<accession>A0A9K3PQF5</accession>
<evidence type="ECO:0000313" key="5">
    <source>
        <dbReference type="Proteomes" id="UP000693970"/>
    </source>
</evidence>
<dbReference type="Proteomes" id="UP000693970">
    <property type="component" value="Unassembled WGS sequence"/>
</dbReference>
<dbReference type="InterPro" id="IPR003439">
    <property type="entry name" value="ABC_transporter-like_ATP-bd"/>
</dbReference>